<gene>
    <name evidence="2" type="ORF">CYMTET_16320</name>
</gene>
<dbReference type="Proteomes" id="UP001190700">
    <property type="component" value="Unassembled WGS sequence"/>
</dbReference>
<evidence type="ECO:0000259" key="1">
    <source>
        <dbReference type="PROSITE" id="PS50126"/>
    </source>
</evidence>
<keyword evidence="3" id="KW-1185">Reference proteome</keyword>
<dbReference type="AlphaFoldDB" id="A0AAE0GCG8"/>
<evidence type="ECO:0000313" key="3">
    <source>
        <dbReference type="Proteomes" id="UP001190700"/>
    </source>
</evidence>
<sequence>MDLSMKKVLDERRAGLLWQEIQAAAERSQPIMGRVLNAVNGGFAVGVGGYVAFLPTSRVVSTLNIQVGKLQPFNILSIREETANIVLSMPTRAVPKSLSFMQSKASKPSVGWAEFLKSVRRNDKSTLPKPPME</sequence>
<dbReference type="EMBL" id="LGRX02007157">
    <property type="protein sequence ID" value="KAK3275557.1"/>
    <property type="molecule type" value="Genomic_DNA"/>
</dbReference>
<feature type="domain" description="S1 motif" evidence="1">
    <location>
        <begin position="28"/>
        <end position="90"/>
    </location>
</feature>
<accession>A0AAE0GCG8</accession>
<dbReference type="PROSITE" id="PS50126">
    <property type="entry name" value="S1"/>
    <property type="match status" value="1"/>
</dbReference>
<dbReference type="SUPFAM" id="SSF50249">
    <property type="entry name" value="Nucleic acid-binding proteins"/>
    <property type="match status" value="1"/>
</dbReference>
<dbReference type="InterPro" id="IPR012340">
    <property type="entry name" value="NA-bd_OB-fold"/>
</dbReference>
<dbReference type="SMART" id="SM00316">
    <property type="entry name" value="S1"/>
    <property type="match status" value="1"/>
</dbReference>
<comment type="caution">
    <text evidence="2">The sequence shown here is derived from an EMBL/GenBank/DDBJ whole genome shotgun (WGS) entry which is preliminary data.</text>
</comment>
<dbReference type="GO" id="GO:0003676">
    <property type="term" value="F:nucleic acid binding"/>
    <property type="evidence" value="ECO:0007669"/>
    <property type="project" value="InterPro"/>
</dbReference>
<reference evidence="2 3" key="1">
    <citation type="journal article" date="2015" name="Genome Biol. Evol.">
        <title>Comparative Genomics of a Bacterivorous Green Alga Reveals Evolutionary Causalities and Consequences of Phago-Mixotrophic Mode of Nutrition.</title>
        <authorList>
            <person name="Burns J.A."/>
            <person name="Paasch A."/>
            <person name="Narechania A."/>
            <person name="Kim E."/>
        </authorList>
    </citation>
    <scope>NUCLEOTIDE SEQUENCE [LARGE SCALE GENOMIC DNA]</scope>
    <source>
        <strain evidence="2 3">PLY_AMNH</strain>
    </source>
</reference>
<evidence type="ECO:0000313" key="2">
    <source>
        <dbReference type="EMBL" id="KAK3275557.1"/>
    </source>
</evidence>
<proteinExistence type="predicted"/>
<protein>
    <recommendedName>
        <fullName evidence="1">S1 motif domain-containing protein</fullName>
    </recommendedName>
</protein>
<name>A0AAE0GCG8_9CHLO</name>
<organism evidence="2 3">
    <name type="scientific">Cymbomonas tetramitiformis</name>
    <dbReference type="NCBI Taxonomy" id="36881"/>
    <lineage>
        <taxon>Eukaryota</taxon>
        <taxon>Viridiplantae</taxon>
        <taxon>Chlorophyta</taxon>
        <taxon>Pyramimonadophyceae</taxon>
        <taxon>Pyramimonadales</taxon>
        <taxon>Pyramimonadaceae</taxon>
        <taxon>Cymbomonas</taxon>
    </lineage>
</organism>
<dbReference type="InterPro" id="IPR003029">
    <property type="entry name" value="S1_domain"/>
</dbReference>